<sequence length="470" mass="53720">FNEIPFNNVIAANFSRLGYIHPTDVQQYAIPVLLARRDLMACSGKTIAFLAPIFHHVLEAAAKESTAKVQITFYDLQAIMRQQGSMMEDSQCHPSALVMAPTRELTRQIFEESIRMGRNCMIRTAILHGGSENYRYQLNMLRSGHDVLVATPGRLNDLIRQNIVSLKQCRYLVLDEADRMLDMGFEPQIRQIIQHSGLPTIQDRQTSMFSATFPSEIRVSLHHCVHTHLASEFMKPDYAYISIGATGTIPKTIKQQLMWVVENEKPDALVKLLDEGSLPLTETNVRKLIFVETKLKANSLTELLNRKTKHQAVTVHGNLSQRMRERNLSLFREGRINTLIATSVRSFDFEFAVHKTWNVAARGLDIPNVKHVINYDLPSNIDDYVHRIGRTGRMGNQGLATSLCNEMNGNIFQDLRRVLKETGHEVPDFLNNSYRKVTDRPKRRANKFTWNDRHFKRASDSFTINAINFA</sequence>
<feature type="domain" description="Helicase ATP-binding" evidence="7">
    <location>
        <begin position="43"/>
        <end position="231"/>
    </location>
</feature>
<dbReference type="Pfam" id="PF00271">
    <property type="entry name" value="Helicase_C"/>
    <property type="match status" value="1"/>
</dbReference>
<dbReference type="PROSITE" id="PS51192">
    <property type="entry name" value="HELICASE_ATP_BIND_1"/>
    <property type="match status" value="1"/>
</dbReference>
<dbReference type="OrthoDB" id="196131at2759"/>
<protein>
    <recommendedName>
        <fullName evidence="1">RNA helicase</fullName>
        <ecNumber evidence="1">3.6.4.13</ecNumber>
    </recommendedName>
</protein>
<feature type="domain" description="Helicase C-terminal" evidence="8">
    <location>
        <begin position="264"/>
        <end position="434"/>
    </location>
</feature>
<dbReference type="InterPro" id="IPR001650">
    <property type="entry name" value="Helicase_C-like"/>
</dbReference>
<dbReference type="PANTHER" id="PTHR47958">
    <property type="entry name" value="ATP-DEPENDENT RNA HELICASE DBP3"/>
    <property type="match status" value="1"/>
</dbReference>
<evidence type="ECO:0000256" key="4">
    <source>
        <dbReference type="ARBA" id="ARBA00022806"/>
    </source>
</evidence>
<keyword evidence="4 6" id="KW-0347">Helicase</keyword>
<keyword evidence="2 6" id="KW-0547">Nucleotide-binding</keyword>
<evidence type="ECO:0000256" key="3">
    <source>
        <dbReference type="ARBA" id="ARBA00022801"/>
    </source>
</evidence>
<dbReference type="EMBL" id="HG805834">
    <property type="protein sequence ID" value="CDW52906.1"/>
    <property type="molecule type" value="Genomic_DNA"/>
</dbReference>
<dbReference type="InterPro" id="IPR014001">
    <property type="entry name" value="Helicase_ATP-bd"/>
</dbReference>
<reference evidence="9" key="1">
    <citation type="submission" date="2014-01" db="EMBL/GenBank/DDBJ databases">
        <authorList>
            <person name="Aslett M."/>
        </authorList>
    </citation>
    <scope>NUCLEOTIDE SEQUENCE</scope>
</reference>
<evidence type="ECO:0000256" key="2">
    <source>
        <dbReference type="ARBA" id="ARBA00022741"/>
    </source>
</evidence>
<dbReference type="STRING" id="36087.A0A077YYK8"/>
<evidence type="ECO:0000259" key="7">
    <source>
        <dbReference type="PROSITE" id="PS51192"/>
    </source>
</evidence>
<dbReference type="GO" id="GO:0003724">
    <property type="term" value="F:RNA helicase activity"/>
    <property type="evidence" value="ECO:0007669"/>
    <property type="project" value="UniProtKB-EC"/>
</dbReference>
<accession>A0A077YYK8</accession>
<dbReference type="GO" id="GO:0016787">
    <property type="term" value="F:hydrolase activity"/>
    <property type="evidence" value="ECO:0007669"/>
    <property type="project" value="UniProtKB-KW"/>
</dbReference>
<keyword evidence="3 6" id="KW-0378">Hydrolase</keyword>
<evidence type="ECO:0000313" key="9">
    <source>
        <dbReference type="EMBL" id="CDW52906.1"/>
    </source>
</evidence>
<dbReference type="Proteomes" id="UP000030665">
    <property type="component" value="Unassembled WGS sequence"/>
</dbReference>
<evidence type="ECO:0000256" key="6">
    <source>
        <dbReference type="RuleBase" id="RU000492"/>
    </source>
</evidence>
<evidence type="ECO:0000313" key="10">
    <source>
        <dbReference type="Proteomes" id="UP000030665"/>
    </source>
</evidence>
<dbReference type="InterPro" id="IPR011545">
    <property type="entry name" value="DEAD/DEAH_box_helicase_dom"/>
</dbReference>
<comment type="similarity">
    <text evidence="6">Belongs to the DEAD box helicase family.</text>
</comment>
<reference evidence="9" key="2">
    <citation type="submission" date="2014-03" db="EMBL/GenBank/DDBJ databases">
        <title>The whipworm genome and dual-species transcriptomics of an intimate host-pathogen interaction.</title>
        <authorList>
            <person name="Foth B.J."/>
            <person name="Tsai I.J."/>
            <person name="Reid A.J."/>
            <person name="Bancroft A.J."/>
            <person name="Nichol S."/>
            <person name="Tracey A."/>
            <person name="Holroyd N."/>
            <person name="Cotton J.A."/>
            <person name="Stanley E.J."/>
            <person name="Zarowiecki M."/>
            <person name="Liu J.Z."/>
            <person name="Huckvale T."/>
            <person name="Cooper P.J."/>
            <person name="Grencis R.K."/>
            <person name="Berriman M."/>
        </authorList>
    </citation>
    <scope>NUCLEOTIDE SEQUENCE [LARGE SCALE GENOMIC DNA]</scope>
</reference>
<evidence type="ECO:0000259" key="8">
    <source>
        <dbReference type="PROSITE" id="PS51194"/>
    </source>
</evidence>
<dbReference type="GO" id="GO:0003676">
    <property type="term" value="F:nucleic acid binding"/>
    <property type="evidence" value="ECO:0007669"/>
    <property type="project" value="InterPro"/>
</dbReference>
<keyword evidence="5 6" id="KW-0067">ATP-binding</keyword>
<evidence type="ECO:0000256" key="1">
    <source>
        <dbReference type="ARBA" id="ARBA00012552"/>
    </source>
</evidence>
<dbReference type="AlphaFoldDB" id="A0A077YYK8"/>
<dbReference type="CDD" id="cd18787">
    <property type="entry name" value="SF2_C_DEAD"/>
    <property type="match status" value="1"/>
</dbReference>
<dbReference type="PROSITE" id="PS51194">
    <property type="entry name" value="HELICASE_CTER"/>
    <property type="match status" value="1"/>
</dbReference>
<dbReference type="InterPro" id="IPR000629">
    <property type="entry name" value="RNA-helicase_DEAD-box_CS"/>
</dbReference>
<gene>
    <name evidence="9" type="ORF">TTRE_0000116801</name>
</gene>
<dbReference type="Pfam" id="PF00270">
    <property type="entry name" value="DEAD"/>
    <property type="match status" value="1"/>
</dbReference>
<feature type="non-terminal residue" evidence="9">
    <location>
        <position position="1"/>
    </location>
</feature>
<dbReference type="EC" id="3.6.4.13" evidence="1"/>
<dbReference type="SMART" id="SM00490">
    <property type="entry name" value="HELICc"/>
    <property type="match status" value="1"/>
</dbReference>
<dbReference type="GO" id="GO:0043186">
    <property type="term" value="C:P granule"/>
    <property type="evidence" value="ECO:0007669"/>
    <property type="project" value="UniProtKB-ARBA"/>
</dbReference>
<dbReference type="InterPro" id="IPR027417">
    <property type="entry name" value="P-loop_NTPase"/>
</dbReference>
<evidence type="ECO:0000256" key="5">
    <source>
        <dbReference type="ARBA" id="ARBA00022840"/>
    </source>
</evidence>
<dbReference type="Gene3D" id="3.40.50.300">
    <property type="entry name" value="P-loop containing nucleotide triphosphate hydrolases"/>
    <property type="match status" value="2"/>
</dbReference>
<organism evidence="9 10">
    <name type="scientific">Trichuris trichiura</name>
    <name type="common">Whipworm</name>
    <name type="synonym">Trichocephalus trichiurus</name>
    <dbReference type="NCBI Taxonomy" id="36087"/>
    <lineage>
        <taxon>Eukaryota</taxon>
        <taxon>Metazoa</taxon>
        <taxon>Ecdysozoa</taxon>
        <taxon>Nematoda</taxon>
        <taxon>Enoplea</taxon>
        <taxon>Dorylaimia</taxon>
        <taxon>Trichinellida</taxon>
        <taxon>Trichuridae</taxon>
        <taxon>Trichuris</taxon>
    </lineage>
</organism>
<proteinExistence type="inferred from homology"/>
<dbReference type="SMART" id="SM00487">
    <property type="entry name" value="DEXDc"/>
    <property type="match status" value="1"/>
</dbReference>
<name>A0A077YYK8_TRITR</name>
<dbReference type="SUPFAM" id="SSF52540">
    <property type="entry name" value="P-loop containing nucleoside triphosphate hydrolases"/>
    <property type="match status" value="1"/>
</dbReference>
<keyword evidence="10" id="KW-1185">Reference proteome</keyword>
<dbReference type="GO" id="GO:0005524">
    <property type="term" value="F:ATP binding"/>
    <property type="evidence" value="ECO:0007669"/>
    <property type="project" value="UniProtKB-KW"/>
</dbReference>
<dbReference type="PROSITE" id="PS00039">
    <property type="entry name" value="DEAD_ATP_HELICASE"/>
    <property type="match status" value="1"/>
</dbReference>